<keyword evidence="5 7" id="KW-0472">Membrane</keyword>
<feature type="transmembrane region" description="Helical" evidence="7">
    <location>
        <begin position="461"/>
        <end position="488"/>
    </location>
</feature>
<keyword evidence="10" id="KW-1185">Reference proteome</keyword>
<dbReference type="Gene3D" id="1.20.1250.20">
    <property type="entry name" value="MFS general substrate transporter like domains"/>
    <property type="match status" value="2"/>
</dbReference>
<feature type="compositionally biased region" description="Polar residues" evidence="6">
    <location>
        <begin position="63"/>
        <end position="72"/>
    </location>
</feature>
<evidence type="ECO:0000313" key="9">
    <source>
        <dbReference type="EMBL" id="CAJ0610470.1"/>
    </source>
</evidence>
<feature type="transmembrane region" description="Helical" evidence="7">
    <location>
        <begin position="702"/>
        <end position="725"/>
    </location>
</feature>
<accession>A0AA36HHU6</accession>
<feature type="domain" description="Major facilitator superfamily (MFS) profile" evidence="8">
    <location>
        <begin position="296"/>
        <end position="729"/>
    </location>
</feature>
<dbReference type="PANTHER" id="PTHR23506">
    <property type="entry name" value="GH10249P"/>
    <property type="match status" value="1"/>
</dbReference>
<dbReference type="InterPro" id="IPR036259">
    <property type="entry name" value="MFS_trans_sf"/>
</dbReference>
<dbReference type="AlphaFoldDB" id="A0AA36HHU6"/>
<dbReference type="Proteomes" id="UP001176961">
    <property type="component" value="Unassembled WGS sequence"/>
</dbReference>
<evidence type="ECO:0000256" key="7">
    <source>
        <dbReference type="SAM" id="Phobius"/>
    </source>
</evidence>
<evidence type="ECO:0000256" key="3">
    <source>
        <dbReference type="ARBA" id="ARBA00022692"/>
    </source>
</evidence>
<feature type="transmembrane region" description="Helical" evidence="7">
    <location>
        <begin position="535"/>
        <end position="555"/>
    </location>
</feature>
<evidence type="ECO:0000256" key="1">
    <source>
        <dbReference type="ARBA" id="ARBA00004141"/>
    </source>
</evidence>
<dbReference type="SUPFAM" id="SSF103473">
    <property type="entry name" value="MFS general substrate transporter"/>
    <property type="match status" value="1"/>
</dbReference>
<evidence type="ECO:0000259" key="8">
    <source>
        <dbReference type="PROSITE" id="PS50850"/>
    </source>
</evidence>
<feature type="transmembrane region" description="Helical" evidence="7">
    <location>
        <begin position="433"/>
        <end position="455"/>
    </location>
</feature>
<feature type="transmembrane region" description="Helical" evidence="7">
    <location>
        <begin position="631"/>
        <end position="650"/>
    </location>
</feature>
<feature type="transmembrane region" description="Helical" evidence="7">
    <location>
        <begin position="601"/>
        <end position="619"/>
    </location>
</feature>
<dbReference type="InterPro" id="IPR050930">
    <property type="entry name" value="MFS_Vesicular_Transporter"/>
</dbReference>
<comment type="caution">
    <text evidence="9">The sequence shown here is derived from an EMBL/GenBank/DDBJ whole genome shotgun (WGS) entry which is preliminary data.</text>
</comment>
<keyword evidence="4 7" id="KW-1133">Transmembrane helix</keyword>
<feature type="transmembrane region" description="Helical" evidence="7">
    <location>
        <begin position="372"/>
        <end position="389"/>
    </location>
</feature>
<feature type="transmembrane region" description="Helical" evidence="7">
    <location>
        <begin position="670"/>
        <end position="690"/>
    </location>
</feature>
<feature type="compositionally biased region" description="Polar residues" evidence="6">
    <location>
        <begin position="1"/>
        <end position="35"/>
    </location>
</feature>
<keyword evidence="3 7" id="KW-0812">Transmembrane</keyword>
<dbReference type="GO" id="GO:0016020">
    <property type="term" value="C:membrane"/>
    <property type="evidence" value="ECO:0007669"/>
    <property type="project" value="UniProtKB-SubCell"/>
</dbReference>
<reference evidence="9" key="1">
    <citation type="submission" date="2023-07" db="EMBL/GenBank/DDBJ databases">
        <authorList>
            <consortium name="CYATHOMIX"/>
        </authorList>
    </citation>
    <scope>NUCLEOTIDE SEQUENCE</scope>
    <source>
        <strain evidence="9">N/A</strain>
    </source>
</reference>
<feature type="region of interest" description="Disordered" evidence="6">
    <location>
        <begin position="315"/>
        <end position="337"/>
    </location>
</feature>
<feature type="transmembrane region" description="Helical" evidence="7">
    <location>
        <begin position="575"/>
        <end position="595"/>
    </location>
</feature>
<evidence type="ECO:0000313" key="10">
    <source>
        <dbReference type="Proteomes" id="UP001176961"/>
    </source>
</evidence>
<feature type="transmembrane region" description="Helical" evidence="7">
    <location>
        <begin position="495"/>
        <end position="515"/>
    </location>
</feature>
<dbReference type="Pfam" id="PF07690">
    <property type="entry name" value="MFS_1"/>
    <property type="match status" value="1"/>
</dbReference>
<evidence type="ECO:0000256" key="6">
    <source>
        <dbReference type="SAM" id="MobiDB-lite"/>
    </source>
</evidence>
<comment type="subcellular location">
    <subcellularLocation>
        <location evidence="1">Membrane</location>
        <topology evidence="1">Multi-pass membrane protein</topology>
    </subcellularLocation>
</comment>
<dbReference type="GO" id="GO:0022857">
    <property type="term" value="F:transmembrane transporter activity"/>
    <property type="evidence" value="ECO:0007669"/>
    <property type="project" value="InterPro"/>
</dbReference>
<dbReference type="InterPro" id="IPR020846">
    <property type="entry name" value="MFS_dom"/>
</dbReference>
<dbReference type="EMBL" id="CATQJL010000326">
    <property type="protein sequence ID" value="CAJ0610470.1"/>
    <property type="molecule type" value="Genomic_DNA"/>
</dbReference>
<feature type="region of interest" description="Disordered" evidence="6">
    <location>
        <begin position="1"/>
        <end position="91"/>
    </location>
</feature>
<evidence type="ECO:0000256" key="4">
    <source>
        <dbReference type="ARBA" id="ARBA00022989"/>
    </source>
</evidence>
<evidence type="ECO:0000256" key="5">
    <source>
        <dbReference type="ARBA" id="ARBA00023136"/>
    </source>
</evidence>
<evidence type="ECO:0000256" key="2">
    <source>
        <dbReference type="ARBA" id="ARBA00022448"/>
    </source>
</evidence>
<organism evidence="9 10">
    <name type="scientific">Cylicocyclus nassatus</name>
    <name type="common">Nematode worm</name>
    <dbReference type="NCBI Taxonomy" id="53992"/>
    <lineage>
        <taxon>Eukaryota</taxon>
        <taxon>Metazoa</taxon>
        <taxon>Ecdysozoa</taxon>
        <taxon>Nematoda</taxon>
        <taxon>Chromadorea</taxon>
        <taxon>Rhabditida</taxon>
        <taxon>Rhabditina</taxon>
        <taxon>Rhabditomorpha</taxon>
        <taxon>Strongyloidea</taxon>
        <taxon>Strongylidae</taxon>
        <taxon>Cylicocyclus</taxon>
    </lineage>
</organism>
<gene>
    <name evidence="9" type="ORF">CYNAS_LOCUS22453</name>
</gene>
<sequence>MCDNRSSLEPNPGYTNPTLRRSSESVPSQADTTETGDMEEVRAARVGSIRFTQDPMEIHTSPEHSQIPTPDNASDKQSRGTGSPPPGMELADGYMRKIRKESSNYTDGDYPRRHRKSVSIYTPQQTREMYRDPYMADMSSEQDDSAGYNERTPLLAGCSSLPSVMGYESGPSVYDFPGPSTARSEVGRDEIRREYRRKRRRYNPQKLPKIQKTRSIGLDSNKIWCGYRMCEWRKFLLSARIPFQKPHKRMKIYSNQQILSVRKGHTLRRLLCRSPPSCRYLWNVERPVHPRKRNGIWLTEAIGDLLPKKDFYPETSSKHRAAPKRSPLPKMNPPPPSRLRAHLETFHPRNGCIAPFYPDEARKKGMSESQTGIVFGIFELVMFITAPIFGKYMTSIGSKNMFLLGLTITGITAILFGFLNLLPSGRMFFLASLSIRILEAIGDAAFVTSSFAISAKCFPGNIALIVGLMETFAGLGYTAGPVIGGFLYEFGGFQVPFLGLGAILMLAVFLAWMLIENYKDEDVGASKGMLAMLHIPVIWIMIYAVIVCAISLSFLDPTLSAHLATFKLSPTMIGLMFLLCGGIYTLSAPIWGLLIDKFHCTTGVMIFGSAATVLSMALIGPSPFLPFEKNLIVIGISLSVLGVAAGALYIPTFQNCLDAVKEHGYDDSFHTYGCVSGVFQSAFACGGFMGPTLGGFIVEKIGFAWTTTIIGAIHVMFLIVVFIFYGPCCSKTPSQRHT</sequence>
<name>A0AA36HHU6_CYLNA</name>
<proteinExistence type="predicted"/>
<dbReference type="PROSITE" id="PS50850">
    <property type="entry name" value="MFS"/>
    <property type="match status" value="1"/>
</dbReference>
<protein>
    <recommendedName>
        <fullName evidence="8">Major facilitator superfamily (MFS) profile domain-containing protein</fullName>
    </recommendedName>
</protein>
<keyword evidence="2" id="KW-0813">Transport</keyword>
<feature type="transmembrane region" description="Helical" evidence="7">
    <location>
        <begin position="401"/>
        <end position="421"/>
    </location>
</feature>
<dbReference type="InterPro" id="IPR011701">
    <property type="entry name" value="MFS"/>
</dbReference>
<dbReference type="PANTHER" id="PTHR23506:SF26">
    <property type="entry name" value="MFS-TYPE TRANSPORTER SLC18B1"/>
    <property type="match status" value="1"/>
</dbReference>